<evidence type="ECO:0000256" key="3">
    <source>
        <dbReference type="ARBA" id="ARBA00022801"/>
    </source>
</evidence>
<dbReference type="InterPro" id="IPR006433">
    <property type="entry name" value="Prohead_protease"/>
</dbReference>
<dbReference type="GO" id="GO:0008233">
    <property type="term" value="F:peptidase activity"/>
    <property type="evidence" value="ECO:0007669"/>
    <property type="project" value="UniProtKB-KW"/>
</dbReference>
<gene>
    <name evidence="5" type="ORF">HF849_17620</name>
</gene>
<keyword evidence="2 5" id="KW-0645">Protease</keyword>
<sequence length="200" mass="22914">MSRIERQTRSMSIALETRDNADSNEMYIEGYFIVFNQPTELWLGAYEEIAPTALNNTLSNDIRALINHDTRLVLGRNKSGTLGLKVDSRGLWGRIRINPNDSEAVNVYERVKRGDVSQCSFGFNIISEETEWRDDGSVKWTITEVDLHEVSVVTFPAYEETGVQARHKSVEAYREKQILQKKNNLKVRLKNYGIKEANNS</sequence>
<dbReference type="GO" id="GO:0006508">
    <property type="term" value="P:proteolysis"/>
    <property type="evidence" value="ECO:0007669"/>
    <property type="project" value="UniProtKB-KW"/>
</dbReference>
<dbReference type="Pfam" id="PF04586">
    <property type="entry name" value="Peptidase_S78"/>
    <property type="match status" value="1"/>
</dbReference>
<dbReference type="AlphaFoldDB" id="A0A7X9SRH2"/>
<evidence type="ECO:0000313" key="6">
    <source>
        <dbReference type="Proteomes" id="UP000587880"/>
    </source>
</evidence>
<accession>A0A7X9SRH2</accession>
<proteinExistence type="predicted"/>
<evidence type="ECO:0000256" key="2">
    <source>
        <dbReference type="ARBA" id="ARBA00022670"/>
    </source>
</evidence>
<feature type="domain" description="Prohead serine protease" evidence="4">
    <location>
        <begin position="15"/>
        <end position="174"/>
    </location>
</feature>
<keyword evidence="3" id="KW-0378">Hydrolase</keyword>
<dbReference type="Proteomes" id="UP000587880">
    <property type="component" value="Unassembled WGS sequence"/>
</dbReference>
<dbReference type="EMBL" id="JABAGD010000036">
    <property type="protein sequence ID" value="NMF06537.1"/>
    <property type="molecule type" value="Genomic_DNA"/>
</dbReference>
<evidence type="ECO:0000256" key="1">
    <source>
        <dbReference type="ARBA" id="ARBA00022612"/>
    </source>
</evidence>
<reference evidence="5 6" key="1">
    <citation type="submission" date="2020-04" db="EMBL/GenBank/DDBJ databases">
        <authorList>
            <person name="Hitch T.C.A."/>
            <person name="Wylensek D."/>
            <person name="Clavel T."/>
        </authorList>
    </citation>
    <scope>NUCLEOTIDE SEQUENCE [LARGE SCALE GENOMIC DNA]</scope>
    <source>
        <strain evidence="5 6">WB01_NA02</strain>
    </source>
</reference>
<dbReference type="InterPro" id="IPR054613">
    <property type="entry name" value="Peptidase_S78_dom"/>
</dbReference>
<name>A0A7X9SRH2_CLOBE</name>
<keyword evidence="1" id="KW-1188">Viral release from host cell</keyword>
<comment type="caution">
    <text evidence="5">The sequence shown here is derived from an EMBL/GenBank/DDBJ whole genome shotgun (WGS) entry which is preliminary data.</text>
</comment>
<protein>
    <submittedName>
        <fullName evidence="5">HK97 family phage prohead protease</fullName>
    </submittedName>
</protein>
<dbReference type="RefSeq" id="WP_168982640.1">
    <property type="nucleotide sequence ID" value="NZ_JABAGD010000036.1"/>
</dbReference>
<dbReference type="NCBIfam" id="TIGR01543">
    <property type="entry name" value="proheadase_HK97"/>
    <property type="match status" value="1"/>
</dbReference>
<evidence type="ECO:0000313" key="5">
    <source>
        <dbReference type="EMBL" id="NMF06537.1"/>
    </source>
</evidence>
<evidence type="ECO:0000259" key="4">
    <source>
        <dbReference type="Pfam" id="PF04586"/>
    </source>
</evidence>
<organism evidence="5 6">
    <name type="scientific">Clostridium beijerinckii</name>
    <name type="common">Clostridium MP</name>
    <dbReference type="NCBI Taxonomy" id="1520"/>
    <lineage>
        <taxon>Bacteria</taxon>
        <taxon>Bacillati</taxon>
        <taxon>Bacillota</taxon>
        <taxon>Clostridia</taxon>
        <taxon>Eubacteriales</taxon>
        <taxon>Clostridiaceae</taxon>
        <taxon>Clostridium</taxon>
    </lineage>
</organism>